<dbReference type="GO" id="GO:0016747">
    <property type="term" value="F:acyltransferase activity, transferring groups other than amino-acyl groups"/>
    <property type="evidence" value="ECO:0007669"/>
    <property type="project" value="InterPro"/>
</dbReference>
<proteinExistence type="predicted"/>
<accession>A0A3E3EBB1</accession>
<dbReference type="RefSeq" id="WP_003539045.1">
    <property type="nucleotide sequence ID" value="NZ_AP031443.1"/>
</dbReference>
<dbReference type="EMBL" id="QUSL01000034">
    <property type="protein sequence ID" value="RGD79726.1"/>
    <property type="molecule type" value="Genomic_DNA"/>
</dbReference>
<evidence type="ECO:0000313" key="3">
    <source>
        <dbReference type="Proteomes" id="UP000261032"/>
    </source>
</evidence>
<feature type="domain" description="N-acetyltransferase" evidence="1">
    <location>
        <begin position="1"/>
        <end position="144"/>
    </location>
</feature>
<dbReference type="PROSITE" id="PS51186">
    <property type="entry name" value="GNAT"/>
    <property type="match status" value="1"/>
</dbReference>
<gene>
    <name evidence="2" type="ORF">DXB93_15885</name>
</gene>
<dbReference type="Pfam" id="PF00583">
    <property type="entry name" value="Acetyltransf_1"/>
    <property type="match status" value="1"/>
</dbReference>
<dbReference type="InterPro" id="IPR000182">
    <property type="entry name" value="GNAT_dom"/>
</dbReference>
<dbReference type="SUPFAM" id="SSF55729">
    <property type="entry name" value="Acyl-CoA N-acyltransferases (Nat)"/>
    <property type="match status" value="1"/>
</dbReference>
<name>A0A3E3EBB1_9FIRM</name>
<evidence type="ECO:0000259" key="1">
    <source>
        <dbReference type="PROSITE" id="PS51186"/>
    </source>
</evidence>
<sequence length="144" mass="17101">MIRSVTKNDYEEIAKLMVEAFKNPPWNEVWSYERSYQRIEQLDDGKYTRCFVYMLDNKIAGVVCGKLITYVNDLDFMIEDFYIDPHCQRRGLGKKMMKALEECLPEVDNLILLTGREFYSADFYQKNGFKINDDMVFMVKKLKS</sequence>
<protein>
    <submittedName>
        <fullName evidence="2">N-acetyltransferase</fullName>
    </submittedName>
</protein>
<reference evidence="2 3" key="1">
    <citation type="submission" date="2018-08" db="EMBL/GenBank/DDBJ databases">
        <title>A genome reference for cultivated species of the human gut microbiota.</title>
        <authorList>
            <person name="Zou Y."/>
            <person name="Xue W."/>
            <person name="Luo G."/>
        </authorList>
    </citation>
    <scope>NUCLEOTIDE SEQUENCE [LARGE SCALE GENOMIC DNA]</scope>
    <source>
        <strain evidence="2 3">OM06-4</strain>
    </source>
</reference>
<comment type="caution">
    <text evidence="2">The sequence shown here is derived from an EMBL/GenBank/DDBJ whole genome shotgun (WGS) entry which is preliminary data.</text>
</comment>
<dbReference type="Proteomes" id="UP000261032">
    <property type="component" value="Unassembled WGS sequence"/>
</dbReference>
<dbReference type="CDD" id="cd04301">
    <property type="entry name" value="NAT_SF"/>
    <property type="match status" value="1"/>
</dbReference>
<evidence type="ECO:0000313" key="2">
    <source>
        <dbReference type="EMBL" id="RGD79726.1"/>
    </source>
</evidence>
<organism evidence="2 3">
    <name type="scientific">Thomasclavelia ramosa</name>
    <dbReference type="NCBI Taxonomy" id="1547"/>
    <lineage>
        <taxon>Bacteria</taxon>
        <taxon>Bacillati</taxon>
        <taxon>Bacillota</taxon>
        <taxon>Erysipelotrichia</taxon>
        <taxon>Erysipelotrichales</taxon>
        <taxon>Coprobacillaceae</taxon>
        <taxon>Thomasclavelia</taxon>
    </lineage>
</organism>
<keyword evidence="2" id="KW-0808">Transferase</keyword>
<dbReference type="AlphaFoldDB" id="A0A3E3EBB1"/>
<dbReference type="Gene3D" id="3.40.630.30">
    <property type="match status" value="1"/>
</dbReference>
<dbReference type="InterPro" id="IPR016181">
    <property type="entry name" value="Acyl_CoA_acyltransferase"/>
</dbReference>